<dbReference type="AlphaFoldDB" id="A0A0K0E2M1"/>
<organism evidence="3">
    <name type="scientific">Strongyloides stercoralis</name>
    <name type="common">Threadworm</name>
    <dbReference type="NCBI Taxonomy" id="6248"/>
    <lineage>
        <taxon>Eukaryota</taxon>
        <taxon>Metazoa</taxon>
        <taxon>Ecdysozoa</taxon>
        <taxon>Nematoda</taxon>
        <taxon>Chromadorea</taxon>
        <taxon>Rhabditida</taxon>
        <taxon>Tylenchina</taxon>
        <taxon>Panagrolaimomorpha</taxon>
        <taxon>Strongyloidoidea</taxon>
        <taxon>Strongyloididae</taxon>
        <taxon>Strongyloides</taxon>
    </lineage>
</organism>
<evidence type="ECO:0000313" key="2">
    <source>
        <dbReference type="Proteomes" id="UP000035681"/>
    </source>
</evidence>
<reference evidence="3" key="1">
    <citation type="submission" date="2015-08" db="UniProtKB">
        <authorList>
            <consortium name="WormBaseParasite"/>
        </authorList>
    </citation>
    <scope>IDENTIFICATION</scope>
</reference>
<dbReference type="Proteomes" id="UP000035681">
    <property type="component" value="Unplaced"/>
</dbReference>
<dbReference type="WBParaSite" id="SSTP_0000374000.1">
    <property type="protein sequence ID" value="SSTP_0000374000.1"/>
    <property type="gene ID" value="SSTP_0000374000"/>
</dbReference>
<evidence type="ECO:0000313" key="3">
    <source>
        <dbReference type="WBParaSite" id="SSTP_0000374000.1"/>
    </source>
</evidence>
<feature type="region of interest" description="Disordered" evidence="1">
    <location>
        <begin position="1"/>
        <end position="28"/>
    </location>
</feature>
<sequence>MFQSVVSLSKRQPDLLKSSEDGPSTFTTAIHDNLHTANGYMSEATKDSRMGNVSMSSNVPAHELMAKHSHMITTVEDMFNERRNLLGSAFSEQFLREIDGASKVNRGPEGFSNSSRLHLDVLLGTDESINFCDYLNYDYHFRG</sequence>
<evidence type="ECO:0000256" key="1">
    <source>
        <dbReference type="SAM" id="MobiDB-lite"/>
    </source>
</evidence>
<keyword evidence="2" id="KW-1185">Reference proteome</keyword>
<feature type="compositionally biased region" description="Basic and acidic residues" evidence="1">
    <location>
        <begin position="11"/>
        <end position="20"/>
    </location>
</feature>
<dbReference type="WBParaSite" id="TCONS_00008177.p1">
    <property type="protein sequence ID" value="TCONS_00008177.p1"/>
    <property type="gene ID" value="XLOC_006151"/>
</dbReference>
<feature type="compositionally biased region" description="Polar residues" evidence="1">
    <location>
        <begin position="1"/>
        <end position="10"/>
    </location>
</feature>
<dbReference type="STRING" id="6248.A0A0K0E2M1"/>
<protein>
    <submittedName>
        <fullName evidence="3">Gamma-tubulin complex component</fullName>
    </submittedName>
</protein>
<proteinExistence type="predicted"/>
<accession>A0A0K0E2M1</accession>
<dbReference type="Pfam" id="PF05348">
    <property type="entry name" value="UMP1"/>
    <property type="match status" value="1"/>
</dbReference>
<name>A0A0K0E2M1_STRER</name>